<evidence type="ECO:0000313" key="1">
    <source>
        <dbReference type="EMBL" id="KMO25024.1"/>
    </source>
</evidence>
<protein>
    <submittedName>
        <fullName evidence="1">Uncharacterized protein</fullName>
    </submittedName>
</protein>
<sequence>MSRADETMPAAWTDVLAERRRQVSEEWWTPQHDDAQPDGYIALAAAAYAYGSQFPEQLRQAGGRPGWWPWALKWWKPTDRRRDLVKAGALILAEIERLDRASALITQEVEHGR</sequence>
<gene>
    <name evidence="1" type="ORF">QR79_09575</name>
</gene>
<accession>A0ABR5HET5</accession>
<dbReference type="RefSeq" id="WP_053220917.1">
    <property type="nucleotide sequence ID" value="NZ_JTHF01000116.1"/>
</dbReference>
<reference evidence="1 2" key="1">
    <citation type="submission" date="2014-11" db="EMBL/GenBank/DDBJ databases">
        <title>Comparative genomics of Methylobacterium species.</title>
        <authorList>
            <person name="Chaudhry V."/>
            <person name="Patil P.B."/>
        </authorList>
    </citation>
    <scope>NUCLEOTIDE SEQUENCE [LARGE SCALE GENOMIC DNA]</scope>
    <source>
        <strain evidence="1 2">SE3.6</strain>
    </source>
</reference>
<organism evidence="1 2">
    <name type="scientific">Methylobacterium indicum</name>
    <dbReference type="NCBI Taxonomy" id="1775910"/>
    <lineage>
        <taxon>Bacteria</taxon>
        <taxon>Pseudomonadati</taxon>
        <taxon>Pseudomonadota</taxon>
        <taxon>Alphaproteobacteria</taxon>
        <taxon>Hyphomicrobiales</taxon>
        <taxon>Methylobacteriaceae</taxon>
        <taxon>Methylobacterium</taxon>
    </lineage>
</organism>
<comment type="caution">
    <text evidence="1">The sequence shown here is derived from an EMBL/GenBank/DDBJ whole genome shotgun (WGS) entry which is preliminary data.</text>
</comment>
<dbReference type="EMBL" id="JTHG01000066">
    <property type="protein sequence ID" value="KMO25024.1"/>
    <property type="molecule type" value="Genomic_DNA"/>
</dbReference>
<dbReference type="Proteomes" id="UP000036471">
    <property type="component" value="Unassembled WGS sequence"/>
</dbReference>
<keyword evidence="2" id="KW-1185">Reference proteome</keyword>
<proteinExistence type="predicted"/>
<name>A0ABR5HET5_9HYPH</name>
<evidence type="ECO:0000313" key="2">
    <source>
        <dbReference type="Proteomes" id="UP000036471"/>
    </source>
</evidence>